<dbReference type="AlphaFoldDB" id="A0A7W8ENZ6"/>
<keyword evidence="1" id="KW-0732">Signal</keyword>
<dbReference type="Gene3D" id="3.10.620.30">
    <property type="match status" value="1"/>
</dbReference>
<proteinExistence type="predicted"/>
<dbReference type="Pfam" id="PF06035">
    <property type="entry name" value="Peptidase_C93"/>
    <property type="match status" value="1"/>
</dbReference>
<dbReference type="InterPro" id="IPR010319">
    <property type="entry name" value="Transglutaminase-like_Cys_pept"/>
</dbReference>
<keyword evidence="3" id="KW-1185">Reference proteome</keyword>
<feature type="signal peptide" evidence="1">
    <location>
        <begin position="1"/>
        <end position="31"/>
    </location>
</feature>
<comment type="caution">
    <text evidence="2">The sequence shown here is derived from an EMBL/GenBank/DDBJ whole genome shotgun (WGS) entry which is preliminary data.</text>
</comment>
<sequence length="209" mass="22876">MFSFVKFKNLTLSAAGLVASLVLAFGSSALAAQTGSPFMATGGLTSQPIGHYEFCKRLPTECNVTSAQTAPVKLDQATWAKIVQVNIEVNALIQPMTDMEIYGVEEYWTYSTTVGDCEEYVLLKRRELAKAGIPLSSLLITVLRKPDGEGHAVLTVRTDRGDFILDNLTDAVKNWQETDYTYLKRQAANHTGRWVSIETPGNLVVGAVK</sequence>
<evidence type="ECO:0000313" key="2">
    <source>
        <dbReference type="EMBL" id="MBB5090391.1"/>
    </source>
</evidence>
<organism evidence="2 3">
    <name type="scientific">Pseudochrobactrum saccharolyticum</name>
    <dbReference type="NCBI Taxonomy" id="354352"/>
    <lineage>
        <taxon>Bacteria</taxon>
        <taxon>Pseudomonadati</taxon>
        <taxon>Pseudomonadota</taxon>
        <taxon>Alphaproteobacteria</taxon>
        <taxon>Hyphomicrobiales</taxon>
        <taxon>Brucellaceae</taxon>
        <taxon>Pseudochrobactrum</taxon>
    </lineage>
</organism>
<dbReference type="EMBL" id="JACHIL010000001">
    <property type="protein sequence ID" value="MBB5090391.1"/>
    <property type="molecule type" value="Genomic_DNA"/>
</dbReference>
<protein>
    <submittedName>
        <fullName evidence="2">Putative transglutaminase-like cysteine proteinase</fullName>
    </submittedName>
</protein>
<gene>
    <name evidence="2" type="ORF">HNQ68_000903</name>
</gene>
<name>A0A7W8ENZ6_9HYPH</name>
<feature type="chain" id="PRO_5031087551" evidence="1">
    <location>
        <begin position="32"/>
        <end position="209"/>
    </location>
</feature>
<reference evidence="2 3" key="1">
    <citation type="submission" date="2020-08" db="EMBL/GenBank/DDBJ databases">
        <title>Genomic Encyclopedia of Type Strains, Phase IV (KMG-IV): sequencing the most valuable type-strain genomes for metagenomic binning, comparative biology and taxonomic classification.</title>
        <authorList>
            <person name="Goeker M."/>
        </authorList>
    </citation>
    <scope>NUCLEOTIDE SEQUENCE [LARGE SCALE GENOMIC DNA]</scope>
    <source>
        <strain evidence="2 3">DSM 25620</strain>
    </source>
</reference>
<dbReference type="PANTHER" id="PTHR39327:SF1">
    <property type="entry name" value="BLR5470 PROTEIN"/>
    <property type="match status" value="1"/>
</dbReference>
<accession>A0A7W8ENZ6</accession>
<evidence type="ECO:0000313" key="3">
    <source>
        <dbReference type="Proteomes" id="UP000531231"/>
    </source>
</evidence>
<dbReference type="Proteomes" id="UP000531231">
    <property type="component" value="Unassembled WGS sequence"/>
</dbReference>
<evidence type="ECO:0000256" key="1">
    <source>
        <dbReference type="SAM" id="SignalP"/>
    </source>
</evidence>
<dbReference type="PANTHER" id="PTHR39327">
    <property type="match status" value="1"/>
</dbReference>
<dbReference type="RefSeq" id="WP_151158803.1">
    <property type="nucleotide sequence ID" value="NZ_JACHIL010000001.1"/>
</dbReference>